<reference evidence="2 3" key="1">
    <citation type="journal article" date="2016" name="Sci. Rep.">
        <title>Penicillium arizonense, a new, genome sequenced fungal species, reveals a high chemical diversity in secreted metabolites.</title>
        <authorList>
            <person name="Grijseels S."/>
            <person name="Nielsen J.C."/>
            <person name="Randelovic M."/>
            <person name="Nielsen J."/>
            <person name="Nielsen K.F."/>
            <person name="Workman M."/>
            <person name="Frisvad J.C."/>
        </authorList>
    </citation>
    <scope>NUCLEOTIDE SEQUENCE [LARGE SCALE GENOMIC DNA]</scope>
    <source>
        <strain evidence="2 3">CBS 141311</strain>
    </source>
</reference>
<dbReference type="EMBL" id="LXJU01000015">
    <property type="protein sequence ID" value="OGE50873.1"/>
    <property type="molecule type" value="Genomic_DNA"/>
</dbReference>
<dbReference type="RefSeq" id="XP_022486319.1">
    <property type="nucleotide sequence ID" value="XM_022633929.1"/>
</dbReference>
<evidence type="ECO:0000256" key="1">
    <source>
        <dbReference type="SAM" id="MobiDB-lite"/>
    </source>
</evidence>
<feature type="region of interest" description="Disordered" evidence="1">
    <location>
        <begin position="40"/>
        <end position="107"/>
    </location>
</feature>
<gene>
    <name evidence="2" type="ORF">PENARI_c015G12232</name>
</gene>
<accession>A0A1F5LCD5</accession>
<name>A0A1F5LCD5_PENAI</name>
<protein>
    <submittedName>
        <fullName evidence="2">Uncharacterized protein</fullName>
    </submittedName>
</protein>
<sequence length="107" mass="12132">MPVLAKDLKQEDKNFPEKRKALDSIYTVYEFVIQGIDRPFQSLGDADELDTSELRENEEEEQDIDCRDEAEIGSHANEQGSVLASKSTRGETSSLKEQQKQEPFHGS</sequence>
<feature type="compositionally biased region" description="Polar residues" evidence="1">
    <location>
        <begin position="76"/>
        <end position="96"/>
    </location>
</feature>
<comment type="caution">
    <text evidence="2">The sequence shown here is derived from an EMBL/GenBank/DDBJ whole genome shotgun (WGS) entry which is preliminary data.</text>
</comment>
<feature type="compositionally biased region" description="Acidic residues" evidence="1">
    <location>
        <begin position="45"/>
        <end position="63"/>
    </location>
</feature>
<dbReference type="OrthoDB" id="4354521at2759"/>
<organism evidence="2 3">
    <name type="scientific">Penicillium arizonense</name>
    <dbReference type="NCBI Taxonomy" id="1835702"/>
    <lineage>
        <taxon>Eukaryota</taxon>
        <taxon>Fungi</taxon>
        <taxon>Dikarya</taxon>
        <taxon>Ascomycota</taxon>
        <taxon>Pezizomycotina</taxon>
        <taxon>Eurotiomycetes</taxon>
        <taxon>Eurotiomycetidae</taxon>
        <taxon>Eurotiales</taxon>
        <taxon>Aspergillaceae</taxon>
        <taxon>Penicillium</taxon>
    </lineage>
</organism>
<feature type="compositionally biased region" description="Basic and acidic residues" evidence="1">
    <location>
        <begin position="97"/>
        <end position="107"/>
    </location>
</feature>
<proteinExistence type="predicted"/>
<dbReference type="AlphaFoldDB" id="A0A1F5LCD5"/>
<keyword evidence="3" id="KW-1185">Reference proteome</keyword>
<dbReference type="GeneID" id="34578663"/>
<evidence type="ECO:0000313" key="2">
    <source>
        <dbReference type="EMBL" id="OGE50873.1"/>
    </source>
</evidence>
<evidence type="ECO:0000313" key="3">
    <source>
        <dbReference type="Proteomes" id="UP000177622"/>
    </source>
</evidence>
<dbReference type="Proteomes" id="UP000177622">
    <property type="component" value="Unassembled WGS sequence"/>
</dbReference>